<evidence type="ECO:0000256" key="6">
    <source>
        <dbReference type="ARBA" id="ARBA00023180"/>
    </source>
</evidence>
<sequence>MIGLIRVESCVILICLLSTVLWLLAIIVFVIGGHGQAFICRPLYQEPEFPALSQLLDNPGLFPNSHKFISTLAFDNDTIDVPFNKVLRECHENKPVYPVFKLNGVFNVETMTESKKWDKFHDKLDDIKVKLNHLKVLSPTLQNQLNDLLQALSVNLTAHRNYVRLSSCEVLHIKYLMSFRENLYV</sequence>
<keyword evidence="9" id="KW-1185">Reference proteome</keyword>
<keyword evidence="3 7" id="KW-0812">Transmembrane</keyword>
<reference evidence="8 9" key="1">
    <citation type="journal article" date="2017" name="Gigascience">
        <title>Genome sequence of the small brown planthopper, Laodelphax striatellus.</title>
        <authorList>
            <person name="Zhu J."/>
            <person name="Jiang F."/>
            <person name="Wang X."/>
            <person name="Yang P."/>
            <person name="Bao Y."/>
            <person name="Zhao W."/>
            <person name="Wang W."/>
            <person name="Lu H."/>
            <person name="Wang Q."/>
            <person name="Cui N."/>
            <person name="Li J."/>
            <person name="Chen X."/>
            <person name="Luo L."/>
            <person name="Yu J."/>
            <person name="Kang L."/>
            <person name="Cui F."/>
        </authorList>
    </citation>
    <scope>NUCLEOTIDE SEQUENCE [LARGE SCALE GENOMIC DNA]</scope>
    <source>
        <strain evidence="8">Lst14</strain>
    </source>
</reference>
<dbReference type="Pfam" id="PF05478">
    <property type="entry name" value="Prominin"/>
    <property type="match status" value="1"/>
</dbReference>
<organism evidence="8 9">
    <name type="scientific">Laodelphax striatellus</name>
    <name type="common">Small brown planthopper</name>
    <name type="synonym">Delphax striatella</name>
    <dbReference type="NCBI Taxonomy" id="195883"/>
    <lineage>
        <taxon>Eukaryota</taxon>
        <taxon>Metazoa</taxon>
        <taxon>Ecdysozoa</taxon>
        <taxon>Arthropoda</taxon>
        <taxon>Hexapoda</taxon>
        <taxon>Insecta</taxon>
        <taxon>Pterygota</taxon>
        <taxon>Neoptera</taxon>
        <taxon>Paraneoptera</taxon>
        <taxon>Hemiptera</taxon>
        <taxon>Auchenorrhyncha</taxon>
        <taxon>Fulgoroidea</taxon>
        <taxon>Delphacidae</taxon>
        <taxon>Criomorphinae</taxon>
        <taxon>Laodelphax</taxon>
    </lineage>
</organism>
<dbReference type="OrthoDB" id="8188647at2759"/>
<evidence type="ECO:0000256" key="2">
    <source>
        <dbReference type="ARBA" id="ARBA00006058"/>
    </source>
</evidence>
<dbReference type="InterPro" id="IPR008795">
    <property type="entry name" value="Prominin"/>
</dbReference>
<keyword evidence="6" id="KW-0325">Glycoprotein</keyword>
<dbReference type="EMBL" id="QKKF02015908">
    <property type="protein sequence ID" value="RZF41947.1"/>
    <property type="molecule type" value="Genomic_DNA"/>
</dbReference>
<dbReference type="GO" id="GO:0016020">
    <property type="term" value="C:membrane"/>
    <property type="evidence" value="ECO:0007669"/>
    <property type="project" value="UniProtKB-SubCell"/>
</dbReference>
<evidence type="ECO:0000256" key="5">
    <source>
        <dbReference type="ARBA" id="ARBA00023136"/>
    </source>
</evidence>
<keyword evidence="4 7" id="KW-1133">Transmembrane helix</keyword>
<comment type="caution">
    <text evidence="8">The sequence shown here is derived from an EMBL/GenBank/DDBJ whole genome shotgun (WGS) entry which is preliminary data.</text>
</comment>
<dbReference type="Proteomes" id="UP000291343">
    <property type="component" value="Unassembled WGS sequence"/>
</dbReference>
<name>A0A482X8C0_LAOST</name>
<dbReference type="AlphaFoldDB" id="A0A482X8C0"/>
<evidence type="ECO:0000256" key="4">
    <source>
        <dbReference type="ARBA" id="ARBA00022989"/>
    </source>
</evidence>
<feature type="transmembrane region" description="Helical" evidence="7">
    <location>
        <begin position="12"/>
        <end position="32"/>
    </location>
</feature>
<proteinExistence type="inferred from homology"/>
<evidence type="ECO:0000256" key="1">
    <source>
        <dbReference type="ARBA" id="ARBA00004141"/>
    </source>
</evidence>
<keyword evidence="5 7" id="KW-0472">Membrane</keyword>
<gene>
    <name evidence="8" type="ORF">LSTR_LSTR016513</name>
</gene>
<dbReference type="PANTHER" id="PTHR22730">
    <property type="entry name" value="PROMININ PROM PROTEIN"/>
    <property type="match status" value="1"/>
</dbReference>
<evidence type="ECO:0000313" key="9">
    <source>
        <dbReference type="Proteomes" id="UP000291343"/>
    </source>
</evidence>
<evidence type="ECO:0000256" key="3">
    <source>
        <dbReference type="ARBA" id="ARBA00022692"/>
    </source>
</evidence>
<evidence type="ECO:0000313" key="8">
    <source>
        <dbReference type="EMBL" id="RZF41947.1"/>
    </source>
</evidence>
<dbReference type="InParanoid" id="A0A482X8C0"/>
<accession>A0A482X8C0</accession>
<comment type="similarity">
    <text evidence="2">Belongs to the prominin family.</text>
</comment>
<dbReference type="PANTHER" id="PTHR22730:SF1">
    <property type="entry name" value="PROMININ-LIKE PROTEIN"/>
    <property type="match status" value="1"/>
</dbReference>
<comment type="subcellular location">
    <subcellularLocation>
        <location evidence="1">Membrane</location>
        <topology evidence="1">Multi-pass membrane protein</topology>
    </subcellularLocation>
</comment>
<protein>
    <submittedName>
        <fullName evidence="8">Uncharacterized protein</fullName>
    </submittedName>
</protein>
<evidence type="ECO:0000256" key="7">
    <source>
        <dbReference type="SAM" id="Phobius"/>
    </source>
</evidence>